<keyword evidence="2" id="KW-1185">Reference proteome</keyword>
<comment type="caution">
    <text evidence="1">The sequence shown here is derived from an EMBL/GenBank/DDBJ whole genome shotgun (WGS) entry which is preliminary data.</text>
</comment>
<organism evidence="1 2">
    <name type="scientific">Carboxylicivirga mesophila</name>
    <dbReference type="NCBI Taxonomy" id="1166478"/>
    <lineage>
        <taxon>Bacteria</taxon>
        <taxon>Pseudomonadati</taxon>
        <taxon>Bacteroidota</taxon>
        <taxon>Bacteroidia</taxon>
        <taxon>Marinilabiliales</taxon>
        <taxon>Marinilabiliaceae</taxon>
        <taxon>Carboxylicivirga</taxon>
    </lineage>
</organism>
<reference evidence="1 2" key="1">
    <citation type="journal article" date="2014" name="Int. J. Syst. Evol. Microbiol.">
        <title>Carboxylicivirga gen. nov. in the family Marinilabiliaceae with two novel species, Carboxylicivirga mesophila sp. nov. and Carboxylicivirga taeanensis sp. nov., and reclassification of Cytophaga fermentans as Saccharicrinis fermentans gen. nov., comb. nov.</title>
        <authorList>
            <person name="Yang S.H."/>
            <person name="Seo H.S."/>
            <person name="Woo J.H."/>
            <person name="Oh H.M."/>
            <person name="Jang H."/>
            <person name="Lee J.H."/>
            <person name="Kim S.J."/>
            <person name="Kwon K.K."/>
        </authorList>
    </citation>
    <scope>NUCLEOTIDE SEQUENCE [LARGE SCALE GENOMIC DNA]</scope>
    <source>
        <strain evidence="1 2">JCM 18290</strain>
    </source>
</reference>
<protein>
    <submittedName>
        <fullName evidence="1">Uncharacterized protein</fullName>
    </submittedName>
</protein>
<dbReference type="EMBL" id="JAGUCN010000005">
    <property type="protein sequence ID" value="MBS2211044.1"/>
    <property type="molecule type" value="Genomic_DNA"/>
</dbReference>
<evidence type="ECO:0000313" key="2">
    <source>
        <dbReference type="Proteomes" id="UP000721861"/>
    </source>
</evidence>
<sequence>MHYEEELPIEDYIYTEALKERHYDMERFKELIAVNDSSNEEAATELLYVSKRLFYNHHGLDKIMMARDTMLHFWDVETDDDTIPATMNSGIKEHDELIEDVLNAMSDMDDLQQLNIKKLANRYPELSFLSLIKIILLELQETAPNKIMKQLDEALSIYPDDILLKLEKDTQLNKQEKAGSYITSTLLSSKKASELFHRQTIHSFELISLNTAIYEFLVNQKDILLLDALMFASQTLYPEWEDAWSDKLLYSEILKVQFCQMLVTGNQAIS</sequence>
<accession>A0ABS5K7S3</accession>
<proteinExistence type="predicted"/>
<name>A0ABS5K7S3_9BACT</name>
<dbReference type="Proteomes" id="UP000721861">
    <property type="component" value="Unassembled WGS sequence"/>
</dbReference>
<dbReference type="RefSeq" id="WP_212226953.1">
    <property type="nucleotide sequence ID" value="NZ_JAGUCN010000005.1"/>
</dbReference>
<gene>
    <name evidence="1" type="ORF">KEM09_06510</name>
</gene>
<evidence type="ECO:0000313" key="1">
    <source>
        <dbReference type="EMBL" id="MBS2211044.1"/>
    </source>
</evidence>